<protein>
    <submittedName>
        <fullName evidence="1">Uncharacterized protein</fullName>
    </submittedName>
</protein>
<proteinExistence type="predicted"/>
<evidence type="ECO:0000313" key="2">
    <source>
        <dbReference type="Proteomes" id="UP001160148"/>
    </source>
</evidence>
<reference evidence="1 2" key="1">
    <citation type="submission" date="2023-01" db="EMBL/GenBank/DDBJ databases">
        <authorList>
            <person name="Whitehead M."/>
        </authorList>
    </citation>
    <scope>NUCLEOTIDE SEQUENCE [LARGE SCALE GENOMIC DNA]</scope>
</reference>
<dbReference type="Proteomes" id="UP001160148">
    <property type="component" value="Unassembled WGS sequence"/>
</dbReference>
<sequence>MIWRRLTQYFHILGQKSDTNINTLDNDPAKLCLLKNPNYELITKILEISPSQPTANSLNKKQFPINKNSRRFHSEWYKKILPDGKSVENRN</sequence>
<dbReference type="EMBL" id="CARXXK010000002">
    <property type="protein sequence ID" value="CAI6358599.1"/>
    <property type="molecule type" value="Genomic_DNA"/>
</dbReference>
<dbReference type="AlphaFoldDB" id="A0AAV0WSI0"/>
<comment type="caution">
    <text evidence="1">The sequence shown here is derived from an EMBL/GenBank/DDBJ whole genome shotgun (WGS) entry which is preliminary data.</text>
</comment>
<keyword evidence="2" id="KW-1185">Reference proteome</keyword>
<organism evidence="1 2">
    <name type="scientific">Macrosiphum euphorbiae</name>
    <name type="common">potato aphid</name>
    <dbReference type="NCBI Taxonomy" id="13131"/>
    <lineage>
        <taxon>Eukaryota</taxon>
        <taxon>Metazoa</taxon>
        <taxon>Ecdysozoa</taxon>
        <taxon>Arthropoda</taxon>
        <taxon>Hexapoda</taxon>
        <taxon>Insecta</taxon>
        <taxon>Pterygota</taxon>
        <taxon>Neoptera</taxon>
        <taxon>Paraneoptera</taxon>
        <taxon>Hemiptera</taxon>
        <taxon>Sternorrhyncha</taxon>
        <taxon>Aphidomorpha</taxon>
        <taxon>Aphidoidea</taxon>
        <taxon>Aphididae</taxon>
        <taxon>Macrosiphini</taxon>
        <taxon>Macrosiphum</taxon>
    </lineage>
</organism>
<gene>
    <name evidence="1" type="ORF">MEUPH1_LOCUS14098</name>
</gene>
<name>A0AAV0WSI0_9HEMI</name>
<evidence type="ECO:0000313" key="1">
    <source>
        <dbReference type="EMBL" id="CAI6358599.1"/>
    </source>
</evidence>
<accession>A0AAV0WSI0</accession>